<feature type="transmembrane region" description="Helical" evidence="6">
    <location>
        <begin position="161"/>
        <end position="178"/>
    </location>
</feature>
<dbReference type="AlphaFoldDB" id="A0A1H3ASS7"/>
<dbReference type="SUPFAM" id="SSF103473">
    <property type="entry name" value="MFS general substrate transporter"/>
    <property type="match status" value="1"/>
</dbReference>
<keyword evidence="8" id="KW-1185">Reference proteome</keyword>
<feature type="transmembrane region" description="Helical" evidence="6">
    <location>
        <begin position="118"/>
        <end position="140"/>
    </location>
</feature>
<feature type="transmembrane region" description="Helical" evidence="6">
    <location>
        <begin position="330"/>
        <end position="351"/>
    </location>
</feature>
<evidence type="ECO:0000313" key="7">
    <source>
        <dbReference type="EMBL" id="SDX32747.1"/>
    </source>
</evidence>
<dbReference type="STRING" id="1048340.SAMN05444487_11445"/>
<feature type="transmembrane region" description="Helical" evidence="6">
    <location>
        <begin position="92"/>
        <end position="112"/>
    </location>
</feature>
<feature type="transmembrane region" description="Helical" evidence="6">
    <location>
        <begin position="303"/>
        <end position="324"/>
    </location>
</feature>
<evidence type="ECO:0000256" key="6">
    <source>
        <dbReference type="SAM" id="Phobius"/>
    </source>
</evidence>
<dbReference type="Pfam" id="PF07690">
    <property type="entry name" value="MFS_1"/>
    <property type="match status" value="1"/>
</dbReference>
<dbReference type="Gene3D" id="1.20.1250.20">
    <property type="entry name" value="MFS general substrate transporter like domains"/>
    <property type="match status" value="1"/>
</dbReference>
<organism evidence="7 8">
    <name type="scientific">Marininema mesophilum</name>
    <dbReference type="NCBI Taxonomy" id="1048340"/>
    <lineage>
        <taxon>Bacteria</taxon>
        <taxon>Bacillati</taxon>
        <taxon>Bacillota</taxon>
        <taxon>Bacilli</taxon>
        <taxon>Bacillales</taxon>
        <taxon>Thermoactinomycetaceae</taxon>
        <taxon>Marininema</taxon>
    </lineage>
</organism>
<keyword evidence="4 6" id="KW-1133">Transmembrane helix</keyword>
<dbReference type="InterPro" id="IPR036259">
    <property type="entry name" value="MFS_trans_sf"/>
</dbReference>
<reference evidence="7 8" key="1">
    <citation type="submission" date="2016-10" db="EMBL/GenBank/DDBJ databases">
        <authorList>
            <person name="de Groot N.N."/>
        </authorList>
    </citation>
    <scope>NUCLEOTIDE SEQUENCE [LARGE SCALE GENOMIC DNA]</scope>
    <source>
        <strain evidence="7 8">DSM 45610</strain>
    </source>
</reference>
<gene>
    <name evidence="7" type="ORF">SAMN05444487_11445</name>
</gene>
<evidence type="ECO:0000256" key="1">
    <source>
        <dbReference type="ARBA" id="ARBA00004651"/>
    </source>
</evidence>
<feature type="transmembrane region" description="Helical" evidence="6">
    <location>
        <begin position="228"/>
        <end position="252"/>
    </location>
</feature>
<dbReference type="PANTHER" id="PTHR23513">
    <property type="entry name" value="INTEGRAL MEMBRANE EFFLUX PROTEIN-RELATED"/>
    <property type="match status" value="1"/>
</dbReference>
<dbReference type="GO" id="GO:0022857">
    <property type="term" value="F:transmembrane transporter activity"/>
    <property type="evidence" value="ECO:0007669"/>
    <property type="project" value="InterPro"/>
</dbReference>
<feature type="transmembrane region" description="Helical" evidence="6">
    <location>
        <begin position="392"/>
        <end position="412"/>
    </location>
</feature>
<feature type="transmembrane region" description="Helical" evidence="6">
    <location>
        <begin position="272"/>
        <end position="296"/>
    </location>
</feature>
<dbReference type="EMBL" id="FNNQ01000014">
    <property type="protein sequence ID" value="SDX32747.1"/>
    <property type="molecule type" value="Genomic_DNA"/>
</dbReference>
<evidence type="ECO:0000256" key="2">
    <source>
        <dbReference type="ARBA" id="ARBA00022475"/>
    </source>
</evidence>
<dbReference type="GO" id="GO:0005886">
    <property type="term" value="C:plasma membrane"/>
    <property type="evidence" value="ECO:0007669"/>
    <property type="project" value="UniProtKB-SubCell"/>
</dbReference>
<proteinExistence type="predicted"/>
<evidence type="ECO:0000256" key="5">
    <source>
        <dbReference type="ARBA" id="ARBA00023136"/>
    </source>
</evidence>
<dbReference type="Proteomes" id="UP000198534">
    <property type="component" value="Unassembled WGS sequence"/>
</dbReference>
<feature type="transmembrane region" description="Helical" evidence="6">
    <location>
        <begin position="363"/>
        <end position="386"/>
    </location>
</feature>
<evidence type="ECO:0000313" key="8">
    <source>
        <dbReference type="Proteomes" id="UP000198534"/>
    </source>
</evidence>
<sequence>MENQVSKQLHSPVDMVSTFPLLRNYKFICLWIASLFSGIAFSAYLTTESWYVVNGLKMKWAVGVVMMVTAIPRVVFMMWGGVIADRFDRVRIMFLSSGARCLLIVAMVYLLWAKGLPLLYLLLFAGVFGVLDAFFGPASQSILPQIIKKEQLLKANSFMEITRNFGVILGPIFAGVILKWGSFIASFSVSGVALMIACLFLTGIQLHKDQTTSSYREKKSTFQELKEGIHYVWATPWLRTLMLIALLTNLLLQGPLQGGIPLMVKYQLHGDALDLSFLEGSIAGGMIGGALLIGWLNFRRRRMLISIILIMFLGVAIAIFSVIMETWQGMIVLAFGGVAISMSNTIIITLFQERVDKEKIGRVMSLVVTAAMGFIPLSHGLVSLILSMGVSISAILFCSSTLMILYNGLMLMTARVIRETD</sequence>
<name>A0A1H3ASS7_9BACL</name>
<comment type="subcellular location">
    <subcellularLocation>
        <location evidence="1">Cell membrane</location>
        <topology evidence="1">Multi-pass membrane protein</topology>
    </subcellularLocation>
</comment>
<protein>
    <submittedName>
        <fullName evidence="7">Major Facilitator Superfamily protein</fullName>
    </submittedName>
</protein>
<feature type="transmembrane region" description="Helical" evidence="6">
    <location>
        <begin position="58"/>
        <end position="80"/>
    </location>
</feature>
<dbReference type="CDD" id="cd06173">
    <property type="entry name" value="MFS_MefA_like"/>
    <property type="match status" value="1"/>
</dbReference>
<feature type="transmembrane region" description="Helical" evidence="6">
    <location>
        <begin position="27"/>
        <end position="46"/>
    </location>
</feature>
<evidence type="ECO:0000256" key="3">
    <source>
        <dbReference type="ARBA" id="ARBA00022692"/>
    </source>
</evidence>
<feature type="transmembrane region" description="Helical" evidence="6">
    <location>
        <begin position="184"/>
        <end position="207"/>
    </location>
</feature>
<evidence type="ECO:0000256" key="4">
    <source>
        <dbReference type="ARBA" id="ARBA00022989"/>
    </source>
</evidence>
<dbReference type="RefSeq" id="WP_091741863.1">
    <property type="nucleotide sequence ID" value="NZ_FNNQ01000014.1"/>
</dbReference>
<dbReference type="OrthoDB" id="3613552at2"/>
<keyword evidence="2" id="KW-1003">Cell membrane</keyword>
<dbReference type="PANTHER" id="PTHR23513:SF6">
    <property type="entry name" value="MAJOR FACILITATOR SUPERFAMILY ASSOCIATED DOMAIN-CONTAINING PROTEIN"/>
    <property type="match status" value="1"/>
</dbReference>
<dbReference type="InterPro" id="IPR011701">
    <property type="entry name" value="MFS"/>
</dbReference>
<accession>A0A1H3ASS7</accession>
<keyword evidence="3 6" id="KW-0812">Transmembrane</keyword>
<keyword evidence="5 6" id="KW-0472">Membrane</keyword>